<dbReference type="Pfam" id="PF09907">
    <property type="entry name" value="HigB_toxin"/>
    <property type="match status" value="1"/>
</dbReference>
<dbReference type="GO" id="GO:0003723">
    <property type="term" value="F:RNA binding"/>
    <property type="evidence" value="ECO:0007669"/>
    <property type="project" value="InterPro"/>
</dbReference>
<dbReference type="OrthoDB" id="9799912at2"/>
<dbReference type="InterPro" id="IPR018669">
    <property type="entry name" value="Toxin_HigB"/>
</dbReference>
<dbReference type="EMBL" id="CP008743">
    <property type="protein sequence ID" value="ARN84806.1"/>
    <property type="molecule type" value="Genomic_DNA"/>
</dbReference>
<dbReference type="KEGG" id="naf:GQ61_05330"/>
<gene>
    <name evidence="1" type="ORF">GQ61_05330</name>
</gene>
<keyword evidence="2" id="KW-1185">Reference proteome</keyword>
<dbReference type="Proteomes" id="UP000237351">
    <property type="component" value="Chromosome"/>
</dbReference>
<organism evidence="1 2">
    <name type="scientific">Candidatus Nucleicultrix amoebiphila FS5</name>
    <dbReference type="NCBI Taxonomy" id="1414854"/>
    <lineage>
        <taxon>Bacteria</taxon>
        <taxon>Pseudomonadati</taxon>
        <taxon>Pseudomonadota</taxon>
        <taxon>Alphaproteobacteria</taxon>
        <taxon>Holosporales</taxon>
        <taxon>Candidatus Nucleicultricaceae</taxon>
        <taxon>Candidatus Nucleicultrix</taxon>
    </lineage>
</organism>
<dbReference type="AlphaFoldDB" id="A0A1W6N4X0"/>
<proteinExistence type="predicted"/>
<name>A0A1W6N4X0_9PROT</name>
<dbReference type="RefSeq" id="WP_085784300.1">
    <property type="nucleotide sequence ID" value="NZ_CP008743.1"/>
</dbReference>
<dbReference type="STRING" id="1414854.GQ61_05330"/>
<evidence type="ECO:0008006" key="3">
    <source>
        <dbReference type="Google" id="ProtNLM"/>
    </source>
</evidence>
<dbReference type="GO" id="GO:0110001">
    <property type="term" value="C:toxin-antitoxin complex"/>
    <property type="evidence" value="ECO:0007669"/>
    <property type="project" value="InterPro"/>
</dbReference>
<accession>A0A1W6N4X0</accession>
<dbReference type="GO" id="GO:0004519">
    <property type="term" value="F:endonuclease activity"/>
    <property type="evidence" value="ECO:0007669"/>
    <property type="project" value="InterPro"/>
</dbReference>
<evidence type="ECO:0000313" key="2">
    <source>
        <dbReference type="Proteomes" id="UP000237351"/>
    </source>
</evidence>
<reference evidence="1 2" key="1">
    <citation type="submission" date="2014-06" db="EMBL/GenBank/DDBJ databases">
        <title>The genome of the endonuclear symbiont Nucleicultrix amoebiphila.</title>
        <authorList>
            <person name="Schulz F."/>
            <person name="Horn M."/>
        </authorList>
    </citation>
    <scope>NUCLEOTIDE SEQUENCE [LARGE SCALE GENOMIC DNA]</scope>
    <source>
        <strain evidence="1 2">FS5</strain>
    </source>
</reference>
<sequence>MRIIAVKNLKEFWERHPQAKNSLKSWHDETKKANWNNTQDIKKRYIRADFLKNNRVIFDISGNRCRLVVEINYNFKIVFIKFIGTHKEYEEIDPEMINEY</sequence>
<evidence type="ECO:0000313" key="1">
    <source>
        <dbReference type="EMBL" id="ARN84806.1"/>
    </source>
</evidence>
<protein>
    <recommendedName>
        <fullName evidence="3">Toxin RelE</fullName>
    </recommendedName>
</protein>